<dbReference type="AlphaFoldDB" id="A0A6N4V150"/>
<sequence length="247" mass="26934">MYLPVPLTISRNTNVYTNWWEQQLDSCAQERIVEFLDGLSAEPDSAHTLHWLMLAVFQSGRSETPWLQAIGLKPGTAVEALTLDIDPIHGAEGEDDGADVTLRLWVHNTEGPGANVMTVAKYVRRPWRALVASALSDHPAQTLAGVVDAALGLINDEIAYQDRLTTSIRQSQTAVVSEQQVHDVINEAADEVTAAAELGDTGTVDAMNLLANATLHRLFTKPTATLEEVVDACYDESLSCVLSWINE</sequence>
<evidence type="ECO:0000313" key="2">
    <source>
        <dbReference type="Proteomes" id="UP000466906"/>
    </source>
</evidence>
<dbReference type="Proteomes" id="UP000466906">
    <property type="component" value="Plasmid pJCM12272"/>
</dbReference>
<protein>
    <submittedName>
        <fullName evidence="1">Uncharacterized protein</fullName>
    </submittedName>
</protein>
<dbReference type="KEGG" id="malv:MALV_55540"/>
<proteinExistence type="predicted"/>
<keyword evidence="2" id="KW-1185">Reference proteome</keyword>
<keyword evidence="1" id="KW-0614">Plasmid</keyword>
<accession>A0A6N4V150</accession>
<geneLocation type="plasmid" evidence="1 2">
    <name>pJCM12272</name>
</geneLocation>
<dbReference type="EMBL" id="AP022566">
    <property type="protein sequence ID" value="BBX30429.1"/>
    <property type="molecule type" value="Genomic_DNA"/>
</dbReference>
<reference evidence="1 2" key="1">
    <citation type="journal article" date="2019" name="Emerg. Microbes Infect.">
        <title>Comprehensive subspecies identification of 175 nontuberculous mycobacteria species based on 7547 genomic profiles.</title>
        <authorList>
            <person name="Matsumoto Y."/>
            <person name="Kinjo T."/>
            <person name="Motooka D."/>
            <person name="Nabeya D."/>
            <person name="Jung N."/>
            <person name="Uechi K."/>
            <person name="Horii T."/>
            <person name="Iida T."/>
            <person name="Fujita J."/>
            <person name="Nakamura S."/>
        </authorList>
    </citation>
    <scope>NUCLEOTIDE SEQUENCE [LARGE SCALE GENOMIC DNA]</scope>
    <source>
        <strain evidence="1 2">JCM 12272</strain>
        <plasmid evidence="1">pJCM12272</plasmid>
    </source>
</reference>
<gene>
    <name evidence="1" type="ORF">MALV_55540</name>
</gene>
<name>A0A6N4V150_9MYCO</name>
<organism evidence="1 2">
    <name type="scientific">Mycolicibacterium alvei</name>
    <dbReference type="NCBI Taxonomy" id="67081"/>
    <lineage>
        <taxon>Bacteria</taxon>
        <taxon>Bacillati</taxon>
        <taxon>Actinomycetota</taxon>
        <taxon>Actinomycetes</taxon>
        <taxon>Mycobacteriales</taxon>
        <taxon>Mycobacteriaceae</taxon>
        <taxon>Mycolicibacterium</taxon>
    </lineage>
</organism>
<evidence type="ECO:0000313" key="1">
    <source>
        <dbReference type="EMBL" id="BBX30429.1"/>
    </source>
</evidence>
<dbReference type="RefSeq" id="WP_163670490.1">
    <property type="nucleotide sequence ID" value="NZ_AP022566.1"/>
</dbReference>